<evidence type="ECO:0000313" key="1">
    <source>
        <dbReference type="EMBL" id="AYM89064.1"/>
    </source>
</evidence>
<reference evidence="1 2" key="1">
    <citation type="submission" date="2018-10" db="EMBL/GenBank/DDBJ databases">
        <title>Complete Genome Sequence and Transcriptomic Profiles of a Marine Bacterium, Pseudoalteromonas agarivorans Hao 2018.</title>
        <authorList>
            <person name="Hao L."/>
        </authorList>
    </citation>
    <scope>NUCLEOTIDE SEQUENCE [LARGE SCALE GENOMIC DNA]</scope>
    <source>
        <strain evidence="1 2">Hao 2018</strain>
        <plasmid evidence="1 2">unnamed</plasmid>
    </source>
</reference>
<organism evidence="1 2">
    <name type="scientific">Pseudoalteromonas agarivorans</name>
    <dbReference type="NCBI Taxonomy" id="176102"/>
    <lineage>
        <taxon>Bacteria</taxon>
        <taxon>Pseudomonadati</taxon>
        <taxon>Pseudomonadota</taxon>
        <taxon>Gammaproteobacteria</taxon>
        <taxon>Alteromonadales</taxon>
        <taxon>Pseudoalteromonadaceae</taxon>
        <taxon>Pseudoalteromonas</taxon>
    </lineage>
</organism>
<keyword evidence="1" id="KW-0614">Plasmid</keyword>
<gene>
    <name evidence="1" type="ORF">D9T18_20455</name>
</gene>
<sequence>MKTFIVKLNIQAGEYAKSTQKLIKALSVEEAERKALLDECHGTIGENSEWAHGGIADLAWEFHYSVSSCIEVSPEHVRTLELYC</sequence>
<dbReference type="AlphaFoldDB" id="A0AAD0XF44"/>
<evidence type="ECO:0000313" key="2">
    <source>
        <dbReference type="Proteomes" id="UP000279995"/>
    </source>
</evidence>
<dbReference type="EMBL" id="CP033067">
    <property type="protein sequence ID" value="AYM89064.1"/>
    <property type="molecule type" value="Genomic_DNA"/>
</dbReference>
<protein>
    <submittedName>
        <fullName evidence="1">Uncharacterized protein</fullName>
    </submittedName>
</protein>
<geneLocation type="plasmid" evidence="1 2">
    <name>unnamed</name>
</geneLocation>
<dbReference type="Proteomes" id="UP000279995">
    <property type="component" value="Plasmid unnamed"/>
</dbReference>
<proteinExistence type="predicted"/>
<name>A0AAD0XF44_9GAMM</name>
<accession>A0AAD0XF44</accession>
<dbReference type="GeneID" id="39469407"/>
<dbReference type="RefSeq" id="WP_121638738.1">
    <property type="nucleotide sequence ID" value="NZ_CP033067.1"/>
</dbReference>